<evidence type="ECO:0000256" key="4">
    <source>
        <dbReference type="ARBA" id="ARBA00022705"/>
    </source>
</evidence>
<organism evidence="13 14">
    <name type="scientific">Actinocrinis puniceicyclus</name>
    <dbReference type="NCBI Taxonomy" id="977794"/>
    <lineage>
        <taxon>Bacteria</taxon>
        <taxon>Bacillati</taxon>
        <taxon>Actinomycetota</taxon>
        <taxon>Actinomycetes</taxon>
        <taxon>Catenulisporales</taxon>
        <taxon>Actinospicaceae</taxon>
        <taxon>Actinocrinis</taxon>
    </lineage>
</organism>
<evidence type="ECO:0000256" key="11">
    <source>
        <dbReference type="ARBA" id="ARBA00038905"/>
    </source>
</evidence>
<feature type="domain" description="Nudix hydrolase" evidence="12">
    <location>
        <begin position="4"/>
        <end position="129"/>
    </location>
</feature>
<dbReference type="AlphaFoldDB" id="A0A8J8BBF9"/>
<comment type="cofactor">
    <cofactor evidence="1">
        <name>Mg(2+)</name>
        <dbReference type="ChEBI" id="CHEBI:18420"/>
    </cofactor>
</comment>
<evidence type="ECO:0000256" key="9">
    <source>
        <dbReference type="ARBA" id="ARBA00023204"/>
    </source>
</evidence>
<dbReference type="RefSeq" id="WP_211465068.1">
    <property type="nucleotide sequence ID" value="NZ_JAGSXH010000011.1"/>
</dbReference>
<dbReference type="GO" id="GO:0006281">
    <property type="term" value="P:DNA repair"/>
    <property type="evidence" value="ECO:0007669"/>
    <property type="project" value="UniProtKB-KW"/>
</dbReference>
<dbReference type="EC" id="3.6.1.55" evidence="11"/>
<dbReference type="Pfam" id="PF00293">
    <property type="entry name" value="NUDIX"/>
    <property type="match status" value="1"/>
</dbReference>
<keyword evidence="6" id="KW-0227">DNA damage</keyword>
<dbReference type="PROSITE" id="PS51462">
    <property type="entry name" value="NUDIX"/>
    <property type="match status" value="1"/>
</dbReference>
<dbReference type="PRINTS" id="PR00502">
    <property type="entry name" value="NUDIXFAMILY"/>
</dbReference>
<dbReference type="GO" id="GO:0008413">
    <property type="term" value="F:8-oxo-7,8-dihydroguanosine triphosphate pyrophosphatase activity"/>
    <property type="evidence" value="ECO:0007669"/>
    <property type="project" value="TreeGrafter"/>
</dbReference>
<evidence type="ECO:0000256" key="7">
    <source>
        <dbReference type="ARBA" id="ARBA00022801"/>
    </source>
</evidence>
<comment type="caution">
    <text evidence="13">The sequence shown here is derived from an EMBL/GenBank/DDBJ whole genome shotgun (WGS) entry which is preliminary data.</text>
</comment>
<gene>
    <name evidence="13" type="ORF">KGA66_05170</name>
</gene>
<dbReference type="EMBL" id="JAGSXH010000011">
    <property type="protein sequence ID" value="MBS2962425.1"/>
    <property type="molecule type" value="Genomic_DNA"/>
</dbReference>
<keyword evidence="7" id="KW-0378">Hydrolase</keyword>
<evidence type="ECO:0000256" key="8">
    <source>
        <dbReference type="ARBA" id="ARBA00022842"/>
    </source>
</evidence>
<dbReference type="InterPro" id="IPR047127">
    <property type="entry name" value="MutT-like"/>
</dbReference>
<proteinExistence type="inferred from homology"/>
<dbReference type="InterPro" id="IPR000086">
    <property type="entry name" value="NUDIX_hydrolase_dom"/>
</dbReference>
<evidence type="ECO:0000256" key="1">
    <source>
        <dbReference type="ARBA" id="ARBA00001946"/>
    </source>
</evidence>
<dbReference type="Proteomes" id="UP000677913">
    <property type="component" value="Unassembled WGS sequence"/>
</dbReference>
<keyword evidence="5" id="KW-0479">Metal-binding</keyword>
<name>A0A8J8BBF9_9ACTN</name>
<dbReference type="InterPro" id="IPR015797">
    <property type="entry name" value="NUDIX_hydrolase-like_dom_sf"/>
</dbReference>
<dbReference type="GO" id="GO:0044715">
    <property type="term" value="F:8-oxo-dGDP phosphatase activity"/>
    <property type="evidence" value="ECO:0007669"/>
    <property type="project" value="TreeGrafter"/>
</dbReference>
<evidence type="ECO:0000256" key="10">
    <source>
        <dbReference type="ARBA" id="ARBA00035861"/>
    </source>
</evidence>
<evidence type="ECO:0000259" key="12">
    <source>
        <dbReference type="PROSITE" id="PS51462"/>
    </source>
</evidence>
<dbReference type="GO" id="GO:0006260">
    <property type="term" value="P:DNA replication"/>
    <property type="evidence" value="ECO:0007669"/>
    <property type="project" value="UniProtKB-KW"/>
</dbReference>
<evidence type="ECO:0000313" key="14">
    <source>
        <dbReference type="Proteomes" id="UP000677913"/>
    </source>
</evidence>
<dbReference type="PANTHER" id="PTHR47707">
    <property type="entry name" value="8-OXO-DGTP DIPHOSPHATASE"/>
    <property type="match status" value="1"/>
</dbReference>
<keyword evidence="9" id="KW-0234">DNA repair</keyword>
<comment type="catalytic activity">
    <reaction evidence="10">
        <text>8-oxo-dGTP + H2O = 8-oxo-dGMP + diphosphate + H(+)</text>
        <dbReference type="Rhea" id="RHEA:31575"/>
        <dbReference type="ChEBI" id="CHEBI:15377"/>
        <dbReference type="ChEBI" id="CHEBI:15378"/>
        <dbReference type="ChEBI" id="CHEBI:33019"/>
        <dbReference type="ChEBI" id="CHEBI:63224"/>
        <dbReference type="ChEBI" id="CHEBI:77896"/>
        <dbReference type="EC" id="3.6.1.55"/>
    </reaction>
</comment>
<sequence>MQESVRVVVAAVIERDGLILAARRVGPPQLAGRWEFPGGKVEPGESEAAALIRECGEELGVRIAVGDRIGPQYEAAGASMVVRTYFAAIEAGEPRVAGSHDALRWVRPESAEARALAWLDGDLLILDALKERAAAGDVSQVA</sequence>
<dbReference type="GO" id="GO:0046872">
    <property type="term" value="F:metal ion binding"/>
    <property type="evidence" value="ECO:0007669"/>
    <property type="project" value="UniProtKB-KW"/>
</dbReference>
<dbReference type="CDD" id="cd03425">
    <property type="entry name" value="NUDIX_MutT_NudA_like"/>
    <property type="match status" value="1"/>
</dbReference>
<dbReference type="Gene3D" id="3.90.79.10">
    <property type="entry name" value="Nucleoside Triphosphate Pyrophosphohydrolase"/>
    <property type="match status" value="1"/>
</dbReference>
<dbReference type="InterPro" id="IPR020476">
    <property type="entry name" value="Nudix_hydrolase"/>
</dbReference>
<keyword evidence="8" id="KW-0460">Magnesium</keyword>
<comment type="similarity">
    <text evidence="2">Belongs to the Nudix hydrolase family.</text>
</comment>
<dbReference type="SUPFAM" id="SSF55811">
    <property type="entry name" value="Nudix"/>
    <property type="match status" value="1"/>
</dbReference>
<evidence type="ECO:0000256" key="2">
    <source>
        <dbReference type="ARBA" id="ARBA00005582"/>
    </source>
</evidence>
<keyword evidence="4" id="KW-0235">DNA replication</keyword>
<dbReference type="PANTHER" id="PTHR47707:SF1">
    <property type="entry name" value="NUDIX HYDROLASE FAMILY PROTEIN"/>
    <property type="match status" value="1"/>
</dbReference>
<keyword evidence="3" id="KW-0515">Mutator protein</keyword>
<keyword evidence="14" id="KW-1185">Reference proteome</keyword>
<reference evidence="13" key="1">
    <citation type="submission" date="2021-04" db="EMBL/GenBank/DDBJ databases">
        <title>Genome based classification of Actinospica acidithermotolerans sp. nov., an actinobacterium isolated from an Indonesian hot spring.</title>
        <authorList>
            <person name="Kusuma A.B."/>
            <person name="Putra K.E."/>
            <person name="Nafisah S."/>
            <person name="Loh J."/>
            <person name="Nouioui I."/>
            <person name="Goodfellow M."/>
        </authorList>
    </citation>
    <scope>NUCLEOTIDE SEQUENCE</scope>
    <source>
        <strain evidence="13">DSM 45618</strain>
    </source>
</reference>
<evidence type="ECO:0000313" key="13">
    <source>
        <dbReference type="EMBL" id="MBS2962425.1"/>
    </source>
</evidence>
<protein>
    <recommendedName>
        <fullName evidence="11">8-oxo-dGTP diphosphatase</fullName>
        <ecNumber evidence="11">3.6.1.55</ecNumber>
    </recommendedName>
</protein>
<dbReference type="GO" id="GO:0044716">
    <property type="term" value="F:8-oxo-GDP phosphatase activity"/>
    <property type="evidence" value="ECO:0007669"/>
    <property type="project" value="TreeGrafter"/>
</dbReference>
<evidence type="ECO:0000256" key="6">
    <source>
        <dbReference type="ARBA" id="ARBA00022763"/>
    </source>
</evidence>
<evidence type="ECO:0000256" key="3">
    <source>
        <dbReference type="ARBA" id="ARBA00022457"/>
    </source>
</evidence>
<evidence type="ECO:0000256" key="5">
    <source>
        <dbReference type="ARBA" id="ARBA00022723"/>
    </source>
</evidence>
<dbReference type="GO" id="GO:0035539">
    <property type="term" value="F:8-oxo-7,8-dihydrodeoxyguanosine triphosphate pyrophosphatase activity"/>
    <property type="evidence" value="ECO:0007669"/>
    <property type="project" value="UniProtKB-EC"/>
</dbReference>
<accession>A0A8J8BBF9</accession>